<dbReference type="RefSeq" id="WP_123697289.1">
    <property type="nucleotide sequence ID" value="NZ_RKHJ01000001.1"/>
</dbReference>
<evidence type="ECO:0000313" key="2">
    <source>
        <dbReference type="EMBL" id="ROR66284.1"/>
    </source>
</evidence>
<evidence type="ECO:0000313" key="3">
    <source>
        <dbReference type="Proteomes" id="UP000275456"/>
    </source>
</evidence>
<feature type="domain" description="KANL3/Tex30 alpha/beta hydrolase-like" evidence="1">
    <location>
        <begin position="37"/>
        <end position="200"/>
    </location>
</feature>
<organism evidence="2 3">
    <name type="scientific">Agrococcus jenensis</name>
    <dbReference type="NCBI Taxonomy" id="46353"/>
    <lineage>
        <taxon>Bacteria</taxon>
        <taxon>Bacillati</taxon>
        <taxon>Actinomycetota</taxon>
        <taxon>Actinomycetes</taxon>
        <taxon>Micrococcales</taxon>
        <taxon>Microbacteriaceae</taxon>
        <taxon>Agrococcus</taxon>
    </lineage>
</organism>
<reference evidence="2 3" key="1">
    <citation type="submission" date="2018-11" db="EMBL/GenBank/DDBJ databases">
        <title>Sequencing the genomes of 1000 actinobacteria strains.</title>
        <authorList>
            <person name="Klenk H.-P."/>
        </authorList>
    </citation>
    <scope>NUCLEOTIDE SEQUENCE [LARGE SCALE GENOMIC DNA]</scope>
    <source>
        <strain evidence="2 3">DSM 9580</strain>
    </source>
</reference>
<keyword evidence="3" id="KW-1185">Reference proteome</keyword>
<dbReference type="AlphaFoldDB" id="A0A3N2ATC9"/>
<dbReference type="EMBL" id="RKHJ01000001">
    <property type="protein sequence ID" value="ROR66284.1"/>
    <property type="molecule type" value="Genomic_DNA"/>
</dbReference>
<dbReference type="PANTHER" id="PTHR13136">
    <property type="entry name" value="TESTIS DEVELOPMENT PROTEIN PRTD"/>
    <property type="match status" value="1"/>
</dbReference>
<accession>A0A3N2ATC9</accession>
<protein>
    <recommendedName>
        <fullName evidence="1">KANL3/Tex30 alpha/beta hydrolase-like domain-containing protein</fullName>
    </recommendedName>
</protein>
<dbReference type="SUPFAM" id="SSF53474">
    <property type="entry name" value="alpha/beta-Hydrolases"/>
    <property type="match status" value="1"/>
</dbReference>
<gene>
    <name evidence="2" type="ORF">EDD26_1666</name>
</gene>
<dbReference type="Proteomes" id="UP000275456">
    <property type="component" value="Unassembled WGS sequence"/>
</dbReference>
<dbReference type="Pfam" id="PF20408">
    <property type="entry name" value="Abhydrolase_11"/>
    <property type="match status" value="1"/>
</dbReference>
<dbReference type="InterPro" id="IPR026555">
    <property type="entry name" value="NSL3/Tex30"/>
</dbReference>
<dbReference type="OrthoDB" id="652634at2"/>
<proteinExistence type="predicted"/>
<dbReference type="InterPro" id="IPR046879">
    <property type="entry name" value="KANL3/Tex30_Abhydrolase"/>
</dbReference>
<evidence type="ECO:0000259" key="1">
    <source>
        <dbReference type="Pfam" id="PF20408"/>
    </source>
</evidence>
<name>A0A3N2ATC9_9MICO</name>
<sequence length="235" mass="25184">MDVQRRTEPSRIVAVPIEHPTVPHVDAIVEVPDAAWASVVLLHGAGGSATHPWMEGAARGLVGEGVAVLRASFPNAQAGKRQPERAPSAIATWHAVMAAARDLLPHEPWAGGKSFGGRMAAAAIAEGMPAAGLLYLGYPLHAPGKPERVRDEHLQGIRLRQRFLQGTNDPFQSGDLLDRLVERLPDGRVDWVTGGDHSLLIAGGDRDSERVAEALGPRIAALLRWSSRTAPRPHQ</sequence>
<dbReference type="Gene3D" id="3.40.50.1820">
    <property type="entry name" value="alpha/beta hydrolase"/>
    <property type="match status" value="1"/>
</dbReference>
<dbReference type="PANTHER" id="PTHR13136:SF11">
    <property type="entry name" value="TESTIS-EXPRESSED PROTEIN 30"/>
    <property type="match status" value="1"/>
</dbReference>
<comment type="caution">
    <text evidence="2">The sequence shown here is derived from an EMBL/GenBank/DDBJ whole genome shotgun (WGS) entry which is preliminary data.</text>
</comment>
<dbReference type="InterPro" id="IPR029058">
    <property type="entry name" value="AB_hydrolase_fold"/>
</dbReference>